<dbReference type="Proteomes" id="UP001501563">
    <property type="component" value="Unassembled WGS sequence"/>
</dbReference>
<evidence type="ECO:0008006" key="4">
    <source>
        <dbReference type="Google" id="ProtNLM"/>
    </source>
</evidence>
<keyword evidence="3" id="KW-1185">Reference proteome</keyword>
<organism evidence="2 3">
    <name type="scientific">Streptomyces lannensis</name>
    <dbReference type="NCBI Taxonomy" id="766498"/>
    <lineage>
        <taxon>Bacteria</taxon>
        <taxon>Bacillati</taxon>
        <taxon>Actinomycetota</taxon>
        <taxon>Actinomycetes</taxon>
        <taxon>Kitasatosporales</taxon>
        <taxon>Streptomycetaceae</taxon>
        <taxon>Streptomyces</taxon>
    </lineage>
</organism>
<evidence type="ECO:0000313" key="3">
    <source>
        <dbReference type="Proteomes" id="UP001501563"/>
    </source>
</evidence>
<accession>A0ABP7KAV0</accession>
<protein>
    <recommendedName>
        <fullName evidence="4">Calcium-binding protein</fullName>
    </recommendedName>
</protein>
<name>A0ABP7KAV0_9ACTN</name>
<comment type="caution">
    <text evidence="2">The sequence shown here is derived from an EMBL/GenBank/DDBJ whole genome shotgun (WGS) entry which is preliminary data.</text>
</comment>
<proteinExistence type="predicted"/>
<evidence type="ECO:0000313" key="2">
    <source>
        <dbReference type="EMBL" id="GAA3869910.1"/>
    </source>
</evidence>
<feature type="chain" id="PRO_5047319787" description="Calcium-binding protein" evidence="1">
    <location>
        <begin position="27"/>
        <end position="254"/>
    </location>
</feature>
<dbReference type="EMBL" id="BAAAZA010000009">
    <property type="protein sequence ID" value="GAA3869910.1"/>
    <property type="molecule type" value="Genomic_DNA"/>
</dbReference>
<sequence>MRISSVVAAASGVLALSALAVPAAHADERFGDTDITSVVVNDGRPVVVGTTERVVTVEVTATDPAGLQQIDATLYHGSYADQDATVPSSAACGPTTDTTTTCTLTFTLKPGIAPADDSLAGTWSLSAYAISLDNDGVGLDNAATFPVQRDTQVTVDATPEPVKRGKTLTVKGGVQHADWATGAYTAAEAGRPVQLQFRAEGCHDYTTVKTVRTTANGTVSTTVGASSDGSYRWVYAGTADTAAAVSAADFVDVR</sequence>
<reference evidence="3" key="1">
    <citation type="journal article" date="2019" name="Int. J. Syst. Evol. Microbiol.">
        <title>The Global Catalogue of Microorganisms (GCM) 10K type strain sequencing project: providing services to taxonomists for standard genome sequencing and annotation.</title>
        <authorList>
            <consortium name="The Broad Institute Genomics Platform"/>
            <consortium name="The Broad Institute Genome Sequencing Center for Infectious Disease"/>
            <person name="Wu L."/>
            <person name="Ma J."/>
        </authorList>
    </citation>
    <scope>NUCLEOTIDE SEQUENCE [LARGE SCALE GENOMIC DNA]</scope>
    <source>
        <strain evidence="3">JCM 16578</strain>
    </source>
</reference>
<dbReference type="RefSeq" id="WP_345549651.1">
    <property type="nucleotide sequence ID" value="NZ_BAAAZA010000009.1"/>
</dbReference>
<gene>
    <name evidence="2" type="ORF">GCM10022207_38690</name>
</gene>
<evidence type="ECO:0000256" key="1">
    <source>
        <dbReference type="SAM" id="SignalP"/>
    </source>
</evidence>
<feature type="signal peptide" evidence="1">
    <location>
        <begin position="1"/>
        <end position="26"/>
    </location>
</feature>
<keyword evidence="1" id="KW-0732">Signal</keyword>